<protein>
    <submittedName>
        <fullName evidence="1">8063_t:CDS:1</fullName>
    </submittedName>
</protein>
<sequence length="234" mass="27147">MLEAEFNASKTVIEKRKHLSFSSIPDPRFSSFKEKCHQDLLAITKHTLFYNYNRTCKKYNHSLQKHLCIVHLICASTLQMFIKQVSDETSIDLVNNLYKLVTKCFNKIVGQAELTSLQEYKNYYKNFPENFNKSDDNSDSADAKNDQNIVDKCSKETALNYELYKKAKHNSVLIKAYHIDYSVSEYNINIQYDLFNDGDFDTSTSENITMFNPATIIRLGLKDIKIINTIMNTL</sequence>
<organism evidence="1 2">
    <name type="scientific">Cetraspora pellucida</name>
    <dbReference type="NCBI Taxonomy" id="1433469"/>
    <lineage>
        <taxon>Eukaryota</taxon>
        <taxon>Fungi</taxon>
        <taxon>Fungi incertae sedis</taxon>
        <taxon>Mucoromycota</taxon>
        <taxon>Glomeromycotina</taxon>
        <taxon>Glomeromycetes</taxon>
        <taxon>Diversisporales</taxon>
        <taxon>Gigasporaceae</taxon>
        <taxon>Cetraspora</taxon>
    </lineage>
</organism>
<proteinExistence type="predicted"/>
<dbReference type="Proteomes" id="UP000789759">
    <property type="component" value="Unassembled WGS sequence"/>
</dbReference>
<dbReference type="EMBL" id="CAJVQA010006072">
    <property type="protein sequence ID" value="CAG8633529.1"/>
    <property type="molecule type" value="Genomic_DNA"/>
</dbReference>
<keyword evidence="2" id="KW-1185">Reference proteome</keyword>
<evidence type="ECO:0000313" key="1">
    <source>
        <dbReference type="EMBL" id="CAG8633529.1"/>
    </source>
</evidence>
<reference evidence="1" key="1">
    <citation type="submission" date="2021-06" db="EMBL/GenBank/DDBJ databases">
        <authorList>
            <person name="Kallberg Y."/>
            <person name="Tangrot J."/>
            <person name="Rosling A."/>
        </authorList>
    </citation>
    <scope>NUCLEOTIDE SEQUENCE</scope>
    <source>
        <strain evidence="1">FL966</strain>
    </source>
</reference>
<comment type="caution">
    <text evidence="1">The sequence shown here is derived from an EMBL/GenBank/DDBJ whole genome shotgun (WGS) entry which is preliminary data.</text>
</comment>
<accession>A0A9N9GVV6</accession>
<evidence type="ECO:0000313" key="2">
    <source>
        <dbReference type="Proteomes" id="UP000789759"/>
    </source>
</evidence>
<dbReference type="AlphaFoldDB" id="A0A9N9GVV6"/>
<name>A0A9N9GVV6_9GLOM</name>
<gene>
    <name evidence="1" type="ORF">CPELLU_LOCUS8508</name>
</gene>
<dbReference type="OrthoDB" id="10654211at2759"/>